<protein>
    <recommendedName>
        <fullName evidence="6">Ribosomal protein L11 methyltransferase</fullName>
        <shortName evidence="6">L11 Mtase</shortName>
        <ecNumber evidence="6">2.1.1.-</ecNumber>
    </recommendedName>
</protein>
<keyword evidence="2 6" id="KW-0963">Cytoplasm</keyword>
<dbReference type="Gene3D" id="3.40.50.150">
    <property type="entry name" value="Vaccinia Virus protein VP39"/>
    <property type="match status" value="1"/>
</dbReference>
<sequence length="301" mass="32000">MLEGLPPNNAATVLRLTCSEAQARTAADVIVEFFDPAETAAAAFEDEDSPADPKPWALEVFFGHPPDEVYVRGLLEGAVGAECAQGAVFGQVAERDWVARSLEGLHAVRAGRFLVHGSHDRPFVRSHDVALEIEAALAFGTGHHGTTRGCLIMLDGLLKRRRPHHVLDLGTGTGVLAMAAAKVLHRPVRCGDIDRIAVEAAAANARQNGVGTSVRPVVSVGTRHATLRAGAPYDFIFANILAKPLRLLAPEIRAVAAQDAALILSGLLPRDVPGILSSYAAQGFALRRRLTLEGWCTLLLG</sequence>
<evidence type="ECO:0000256" key="4">
    <source>
        <dbReference type="ARBA" id="ARBA00022679"/>
    </source>
</evidence>
<comment type="caution">
    <text evidence="7">The sequence shown here is derived from an EMBL/GenBank/DDBJ whole genome shotgun (WGS) entry which is preliminary data.</text>
</comment>
<gene>
    <name evidence="6" type="primary">prmA</name>
    <name evidence="7" type="ORF">M8523_10865</name>
</gene>
<feature type="binding site" evidence="6">
    <location>
        <position position="170"/>
    </location>
    <ligand>
        <name>S-adenosyl-L-methionine</name>
        <dbReference type="ChEBI" id="CHEBI:59789"/>
    </ligand>
</feature>
<evidence type="ECO:0000313" key="7">
    <source>
        <dbReference type="EMBL" id="MCW6508518.1"/>
    </source>
</evidence>
<accession>A0AA41YWY6</accession>
<evidence type="ECO:0000256" key="5">
    <source>
        <dbReference type="ARBA" id="ARBA00022691"/>
    </source>
</evidence>
<organism evidence="7 8">
    <name type="scientific">Lichenifustis flavocetrariae</name>
    <dbReference type="NCBI Taxonomy" id="2949735"/>
    <lineage>
        <taxon>Bacteria</taxon>
        <taxon>Pseudomonadati</taxon>
        <taxon>Pseudomonadota</taxon>
        <taxon>Alphaproteobacteria</taxon>
        <taxon>Hyphomicrobiales</taxon>
        <taxon>Lichenihabitantaceae</taxon>
        <taxon>Lichenifustis</taxon>
    </lineage>
</organism>
<dbReference type="EMBL" id="JAMOIM010000006">
    <property type="protein sequence ID" value="MCW6508518.1"/>
    <property type="molecule type" value="Genomic_DNA"/>
</dbReference>
<keyword evidence="4 6" id="KW-0808">Transferase</keyword>
<comment type="catalytic activity">
    <reaction evidence="6">
        <text>L-lysyl-[protein] + 3 S-adenosyl-L-methionine = N(6),N(6),N(6)-trimethyl-L-lysyl-[protein] + 3 S-adenosyl-L-homocysteine + 3 H(+)</text>
        <dbReference type="Rhea" id="RHEA:54192"/>
        <dbReference type="Rhea" id="RHEA-COMP:9752"/>
        <dbReference type="Rhea" id="RHEA-COMP:13826"/>
        <dbReference type="ChEBI" id="CHEBI:15378"/>
        <dbReference type="ChEBI" id="CHEBI:29969"/>
        <dbReference type="ChEBI" id="CHEBI:57856"/>
        <dbReference type="ChEBI" id="CHEBI:59789"/>
        <dbReference type="ChEBI" id="CHEBI:61961"/>
    </reaction>
</comment>
<dbReference type="PANTHER" id="PTHR43648:SF1">
    <property type="entry name" value="ELECTRON TRANSFER FLAVOPROTEIN BETA SUBUNIT LYSINE METHYLTRANSFERASE"/>
    <property type="match status" value="1"/>
</dbReference>
<feature type="binding site" evidence="6">
    <location>
        <position position="147"/>
    </location>
    <ligand>
        <name>S-adenosyl-L-methionine</name>
        <dbReference type="ChEBI" id="CHEBI:59789"/>
    </ligand>
</feature>
<comment type="similarity">
    <text evidence="1 6">Belongs to the methyltransferase superfamily. PrmA family.</text>
</comment>
<dbReference type="InterPro" id="IPR050078">
    <property type="entry name" value="Ribosomal_L11_MeTrfase_PrmA"/>
</dbReference>
<proteinExistence type="inferred from homology"/>
<feature type="binding site" evidence="6">
    <location>
        <position position="192"/>
    </location>
    <ligand>
        <name>S-adenosyl-L-methionine</name>
        <dbReference type="ChEBI" id="CHEBI:59789"/>
    </ligand>
</feature>
<dbReference type="InterPro" id="IPR029063">
    <property type="entry name" value="SAM-dependent_MTases_sf"/>
</dbReference>
<dbReference type="GO" id="GO:0008276">
    <property type="term" value="F:protein methyltransferase activity"/>
    <property type="evidence" value="ECO:0007669"/>
    <property type="project" value="UniProtKB-UniRule"/>
</dbReference>
<dbReference type="GO" id="GO:0032259">
    <property type="term" value="P:methylation"/>
    <property type="evidence" value="ECO:0007669"/>
    <property type="project" value="UniProtKB-KW"/>
</dbReference>
<keyword evidence="7" id="KW-0689">Ribosomal protein</keyword>
<dbReference type="EC" id="2.1.1.-" evidence="6"/>
<evidence type="ECO:0000256" key="2">
    <source>
        <dbReference type="ARBA" id="ARBA00022490"/>
    </source>
</evidence>
<reference evidence="7" key="1">
    <citation type="submission" date="2022-05" db="EMBL/GenBank/DDBJ databases">
        <authorList>
            <person name="Pankratov T."/>
        </authorList>
    </citation>
    <scope>NUCLEOTIDE SEQUENCE</scope>
    <source>
        <strain evidence="7">BP6-180914</strain>
    </source>
</reference>
<comment type="subcellular location">
    <subcellularLocation>
        <location evidence="6">Cytoplasm</location>
    </subcellularLocation>
</comment>
<keyword evidence="7" id="KW-0687">Ribonucleoprotein</keyword>
<dbReference type="PANTHER" id="PTHR43648">
    <property type="entry name" value="ELECTRON TRANSFER FLAVOPROTEIN BETA SUBUNIT LYSINE METHYLTRANSFERASE"/>
    <property type="match status" value="1"/>
</dbReference>
<evidence type="ECO:0000256" key="3">
    <source>
        <dbReference type="ARBA" id="ARBA00022603"/>
    </source>
</evidence>
<feature type="binding site" evidence="6">
    <location>
        <position position="239"/>
    </location>
    <ligand>
        <name>S-adenosyl-L-methionine</name>
        <dbReference type="ChEBI" id="CHEBI:59789"/>
    </ligand>
</feature>
<evidence type="ECO:0000313" key="8">
    <source>
        <dbReference type="Proteomes" id="UP001165667"/>
    </source>
</evidence>
<dbReference type="AlphaFoldDB" id="A0AA41YWY6"/>
<keyword evidence="3 6" id="KW-0489">Methyltransferase</keyword>
<name>A0AA41YWY6_9HYPH</name>
<dbReference type="Pfam" id="PF06325">
    <property type="entry name" value="PrmA"/>
    <property type="match status" value="1"/>
</dbReference>
<dbReference type="SUPFAM" id="SSF53335">
    <property type="entry name" value="S-adenosyl-L-methionine-dependent methyltransferases"/>
    <property type="match status" value="1"/>
</dbReference>
<dbReference type="GO" id="GO:0005737">
    <property type="term" value="C:cytoplasm"/>
    <property type="evidence" value="ECO:0007669"/>
    <property type="project" value="UniProtKB-SubCell"/>
</dbReference>
<dbReference type="InterPro" id="IPR004498">
    <property type="entry name" value="Ribosomal_PrmA_MeTrfase"/>
</dbReference>
<dbReference type="RefSeq" id="WP_282584889.1">
    <property type="nucleotide sequence ID" value="NZ_JAMOIM010000006.1"/>
</dbReference>
<dbReference type="GO" id="GO:0005840">
    <property type="term" value="C:ribosome"/>
    <property type="evidence" value="ECO:0007669"/>
    <property type="project" value="UniProtKB-KW"/>
</dbReference>
<keyword evidence="5 6" id="KW-0949">S-adenosyl-L-methionine</keyword>
<evidence type="ECO:0000256" key="6">
    <source>
        <dbReference type="HAMAP-Rule" id="MF_00735"/>
    </source>
</evidence>
<evidence type="ECO:0000256" key="1">
    <source>
        <dbReference type="ARBA" id="ARBA00009741"/>
    </source>
</evidence>
<dbReference type="Proteomes" id="UP001165667">
    <property type="component" value="Unassembled WGS sequence"/>
</dbReference>
<keyword evidence="8" id="KW-1185">Reference proteome</keyword>
<dbReference type="HAMAP" id="MF_00735">
    <property type="entry name" value="Methyltr_PrmA"/>
    <property type="match status" value="1"/>
</dbReference>
<comment type="function">
    <text evidence="6">Methylates ribosomal protein L11.</text>
</comment>